<protein>
    <recommendedName>
        <fullName evidence="1">Transposase MuDR plant domain-containing protein</fullName>
    </recommendedName>
</protein>
<comment type="caution">
    <text evidence="2">The sequence shown here is derived from an EMBL/GenBank/DDBJ whole genome shotgun (WGS) entry which is preliminary data.</text>
</comment>
<keyword evidence="3" id="KW-1185">Reference proteome</keyword>
<dbReference type="InterPro" id="IPR004332">
    <property type="entry name" value="Transposase_MuDR"/>
</dbReference>
<feature type="domain" description="Transposase MuDR plant" evidence="1">
    <location>
        <begin position="118"/>
        <end position="178"/>
    </location>
</feature>
<dbReference type="EMBL" id="JAUESC010000003">
    <property type="protein sequence ID" value="KAK0600886.1"/>
    <property type="molecule type" value="Genomic_DNA"/>
</dbReference>
<evidence type="ECO:0000259" key="1">
    <source>
        <dbReference type="Pfam" id="PF03108"/>
    </source>
</evidence>
<dbReference type="AlphaFoldDB" id="A0AA39SM48"/>
<gene>
    <name evidence="2" type="ORF">LWI29_019198</name>
</gene>
<reference evidence="2" key="1">
    <citation type="journal article" date="2022" name="Plant J.">
        <title>Strategies of tolerance reflected in two North American maple genomes.</title>
        <authorList>
            <person name="McEvoy S.L."/>
            <person name="Sezen U.U."/>
            <person name="Trouern-Trend A."/>
            <person name="McMahon S.M."/>
            <person name="Schaberg P.G."/>
            <person name="Yang J."/>
            <person name="Wegrzyn J.L."/>
            <person name="Swenson N.G."/>
        </authorList>
    </citation>
    <scope>NUCLEOTIDE SEQUENCE</scope>
    <source>
        <strain evidence="2">NS2018</strain>
    </source>
</reference>
<dbReference type="PANTHER" id="PTHR31973:SF187">
    <property type="entry name" value="MUTATOR TRANSPOSASE MUDRA PROTEIN"/>
    <property type="match status" value="1"/>
</dbReference>
<dbReference type="Proteomes" id="UP001168877">
    <property type="component" value="Unassembled WGS sequence"/>
</dbReference>
<proteinExistence type="predicted"/>
<evidence type="ECO:0000313" key="3">
    <source>
        <dbReference type="Proteomes" id="UP001168877"/>
    </source>
</evidence>
<dbReference type="Pfam" id="PF03108">
    <property type="entry name" value="DBD_Tnp_Mut"/>
    <property type="match status" value="1"/>
</dbReference>
<sequence>MFNGTSTFIGNHFEMGRFSRDYMSLKDLWDCAMQKVLGMEVLVGDKFTQEVPIPWSDEVREIREDAGLMDVLSEFEQRNVKRIHFNEVVDISSEADKDKERDQPNRGIAFKLGGDGRIKLEVGQLFKDSSHFKEIILDYSIQEGFKLKRIMNERSRITSGCEVKGCPWRVHGSPTYDRVTYMLKTFTDNHNCLAVPKNRDVTSVWLGKIFETFIKENPYTNIKVLGAIILRQCEVIVPNHTLYRAKKYALKIREEDHKQSYNKLYRYGHIILERNPGSCVKLSTIRFKIDYLRELYWPAARSSNKTAFLKVMDDIKKTSTNAHEYLTRISLENWAVHA</sequence>
<name>A0AA39SM48_ACESA</name>
<evidence type="ECO:0000313" key="2">
    <source>
        <dbReference type="EMBL" id="KAK0600886.1"/>
    </source>
</evidence>
<accession>A0AA39SM48</accession>
<dbReference type="PANTHER" id="PTHR31973">
    <property type="entry name" value="POLYPROTEIN, PUTATIVE-RELATED"/>
    <property type="match status" value="1"/>
</dbReference>
<reference evidence="2" key="2">
    <citation type="submission" date="2023-06" db="EMBL/GenBank/DDBJ databases">
        <authorList>
            <person name="Swenson N.G."/>
            <person name="Wegrzyn J.L."/>
            <person name="Mcevoy S.L."/>
        </authorList>
    </citation>
    <scope>NUCLEOTIDE SEQUENCE</scope>
    <source>
        <strain evidence="2">NS2018</strain>
        <tissue evidence="2">Leaf</tissue>
    </source>
</reference>
<organism evidence="2 3">
    <name type="scientific">Acer saccharum</name>
    <name type="common">Sugar maple</name>
    <dbReference type="NCBI Taxonomy" id="4024"/>
    <lineage>
        <taxon>Eukaryota</taxon>
        <taxon>Viridiplantae</taxon>
        <taxon>Streptophyta</taxon>
        <taxon>Embryophyta</taxon>
        <taxon>Tracheophyta</taxon>
        <taxon>Spermatophyta</taxon>
        <taxon>Magnoliopsida</taxon>
        <taxon>eudicotyledons</taxon>
        <taxon>Gunneridae</taxon>
        <taxon>Pentapetalae</taxon>
        <taxon>rosids</taxon>
        <taxon>malvids</taxon>
        <taxon>Sapindales</taxon>
        <taxon>Sapindaceae</taxon>
        <taxon>Hippocastanoideae</taxon>
        <taxon>Acereae</taxon>
        <taxon>Acer</taxon>
    </lineage>
</organism>